<name>A0A411E656_9FLAO</name>
<dbReference type="Proteomes" id="UP000290889">
    <property type="component" value="Chromosome"/>
</dbReference>
<dbReference type="OrthoDB" id="1144769at2"/>
<proteinExistence type="predicted"/>
<evidence type="ECO:0008006" key="4">
    <source>
        <dbReference type="Google" id="ProtNLM"/>
    </source>
</evidence>
<reference evidence="2 3" key="1">
    <citation type="submission" date="2019-01" db="EMBL/GenBank/DDBJ databases">
        <title>Muriicola soli sp. nov., isolated from soil.</title>
        <authorList>
            <person name="Kang H.J."/>
            <person name="Kim S.B."/>
        </authorList>
    </citation>
    <scope>NUCLEOTIDE SEQUENCE [LARGE SCALE GENOMIC DNA]</scope>
    <source>
        <strain evidence="2 3">MMS17-SY002</strain>
    </source>
</reference>
<dbReference type="RefSeq" id="WP_129601949.1">
    <property type="nucleotide sequence ID" value="NZ_CP035544.1"/>
</dbReference>
<feature type="chain" id="PRO_5019092654" description="KTSC domain-containing protein" evidence="1">
    <location>
        <begin position="20"/>
        <end position="121"/>
    </location>
</feature>
<gene>
    <name evidence="2" type="ORF">EQY75_00660</name>
</gene>
<keyword evidence="3" id="KW-1185">Reference proteome</keyword>
<keyword evidence="1" id="KW-0732">Signal</keyword>
<evidence type="ECO:0000313" key="3">
    <source>
        <dbReference type="Proteomes" id="UP000290889"/>
    </source>
</evidence>
<dbReference type="KEGG" id="mur:EQY75_00660"/>
<dbReference type="AlphaFoldDB" id="A0A411E656"/>
<feature type="signal peptide" evidence="1">
    <location>
        <begin position="1"/>
        <end position="19"/>
    </location>
</feature>
<organism evidence="2 3">
    <name type="scientific">Muriicola soli</name>
    <dbReference type="NCBI Taxonomy" id="2507538"/>
    <lineage>
        <taxon>Bacteria</taxon>
        <taxon>Pseudomonadati</taxon>
        <taxon>Bacteroidota</taxon>
        <taxon>Flavobacteriia</taxon>
        <taxon>Flavobacteriales</taxon>
        <taxon>Flavobacteriaceae</taxon>
        <taxon>Muriicola</taxon>
    </lineage>
</organism>
<evidence type="ECO:0000256" key="1">
    <source>
        <dbReference type="SAM" id="SignalP"/>
    </source>
</evidence>
<accession>A0A411E656</accession>
<dbReference type="EMBL" id="CP035544">
    <property type="protein sequence ID" value="QBA63195.1"/>
    <property type="molecule type" value="Genomic_DNA"/>
</dbReference>
<evidence type="ECO:0000313" key="2">
    <source>
        <dbReference type="EMBL" id="QBA63195.1"/>
    </source>
</evidence>
<sequence length="121" mass="14213">MRKTLLIAFLISAFMNVKAQTCEELIDLVKSENNGTTYRSYDSEAISSVTFYNVFIEYKAYYFAIVCFKRKYSYNCDEYIYQVGSNTKLNYSIDHYDSAGKAFWKHIEPYSDVLRCSPKFD</sequence>
<protein>
    <recommendedName>
        <fullName evidence="4">KTSC domain-containing protein</fullName>
    </recommendedName>
</protein>